<feature type="transmembrane region" description="Helical" evidence="7">
    <location>
        <begin position="145"/>
        <end position="166"/>
    </location>
</feature>
<dbReference type="Gene3D" id="1.10.3720.10">
    <property type="entry name" value="MetI-like"/>
    <property type="match status" value="1"/>
</dbReference>
<evidence type="ECO:0000256" key="2">
    <source>
        <dbReference type="ARBA" id="ARBA00022448"/>
    </source>
</evidence>
<dbReference type="RefSeq" id="WP_015357955.1">
    <property type="nucleotide sequence ID" value="NZ_CP014672.1"/>
</dbReference>
<comment type="similarity">
    <text evidence="7">Belongs to the binding-protein-dependent transport system permease family.</text>
</comment>
<dbReference type="Proteomes" id="UP000092971">
    <property type="component" value="Chromosome"/>
</dbReference>
<keyword evidence="5 7" id="KW-1133">Transmembrane helix</keyword>
<sequence length="282" mass="32373">MSYRTKKIIGKILFHVLVTLSCILMIYPLLYMVFGSFKTQQDIFQNPTSLFPKEWYFRNYINGWKGFGGTTFATFFKNSIIITVIAVIGQVTSSAIIAYGFGRCRFKGRSVWFSVMIVMMLMPAQVLIIPQYIMFNSFGWVNTWLPLVVPGFFGYPFFIFLIYQFIRRIPVELDESAYIDGCSKYSIFGRIILPLIKPALITAMIFATYWKWDDFFGPMIYLTDIDKYTISVALKMFTDPSAQSDWGAAYAMSVLSLVPVIIIFFSFQKYLVEGISTTGIKG</sequence>
<dbReference type="InterPro" id="IPR000515">
    <property type="entry name" value="MetI-like"/>
</dbReference>
<dbReference type="GO" id="GO:0055085">
    <property type="term" value="P:transmembrane transport"/>
    <property type="evidence" value="ECO:0007669"/>
    <property type="project" value="InterPro"/>
</dbReference>
<evidence type="ECO:0000256" key="4">
    <source>
        <dbReference type="ARBA" id="ARBA00022692"/>
    </source>
</evidence>
<dbReference type="PANTHER" id="PTHR43744:SF6">
    <property type="entry name" value="ABC TRANSPORTER PERMEASE PROTEIN YESQ-RELATED"/>
    <property type="match status" value="1"/>
</dbReference>
<dbReference type="PROSITE" id="PS51257">
    <property type="entry name" value="PROKAR_LIPOPROTEIN"/>
    <property type="match status" value="1"/>
</dbReference>
<feature type="transmembrane region" description="Helical" evidence="7">
    <location>
        <begin position="187"/>
        <end position="210"/>
    </location>
</feature>
<evidence type="ECO:0000256" key="5">
    <source>
        <dbReference type="ARBA" id="ARBA00022989"/>
    </source>
</evidence>
<dbReference type="SUPFAM" id="SSF161098">
    <property type="entry name" value="MetI-like"/>
    <property type="match status" value="1"/>
</dbReference>
<evidence type="ECO:0000259" key="8">
    <source>
        <dbReference type="PROSITE" id="PS50928"/>
    </source>
</evidence>
<dbReference type="AlphaFoldDB" id="A0A1B1YAG3"/>
<evidence type="ECO:0000256" key="7">
    <source>
        <dbReference type="RuleBase" id="RU363032"/>
    </source>
</evidence>
<evidence type="ECO:0000313" key="9">
    <source>
        <dbReference type="EMBL" id="ANW97763.1"/>
    </source>
</evidence>
<feature type="transmembrane region" description="Helical" evidence="7">
    <location>
        <begin position="80"/>
        <end position="99"/>
    </location>
</feature>
<comment type="subcellular location">
    <subcellularLocation>
        <location evidence="1 7">Cell membrane</location>
        <topology evidence="1 7">Multi-pass membrane protein</topology>
    </subcellularLocation>
</comment>
<dbReference type="GO" id="GO:0005886">
    <property type="term" value="C:plasma membrane"/>
    <property type="evidence" value="ECO:0007669"/>
    <property type="project" value="UniProtKB-SubCell"/>
</dbReference>
<proteinExistence type="inferred from homology"/>
<dbReference type="PROSITE" id="PS50928">
    <property type="entry name" value="ABC_TM1"/>
    <property type="match status" value="1"/>
</dbReference>
<feature type="domain" description="ABC transmembrane type-1" evidence="8">
    <location>
        <begin position="76"/>
        <end position="267"/>
    </location>
</feature>
<keyword evidence="4 7" id="KW-0812">Transmembrane</keyword>
<feature type="transmembrane region" description="Helical" evidence="7">
    <location>
        <begin position="246"/>
        <end position="267"/>
    </location>
</feature>
<feature type="transmembrane region" description="Helical" evidence="7">
    <location>
        <begin position="12"/>
        <end position="34"/>
    </location>
</feature>
<evidence type="ECO:0000256" key="3">
    <source>
        <dbReference type="ARBA" id="ARBA00022475"/>
    </source>
</evidence>
<dbReference type="InterPro" id="IPR035906">
    <property type="entry name" value="MetI-like_sf"/>
</dbReference>
<reference evidence="9 10" key="1">
    <citation type="submission" date="2016-02" db="EMBL/GenBank/DDBJ databases">
        <title>Comparison of Clostridium stercorarium subspecies using comparative genomics and transcriptomics.</title>
        <authorList>
            <person name="Schellenberg J."/>
            <person name="Thallinger G."/>
            <person name="Levin D.B."/>
            <person name="Zhang X."/>
            <person name="Alvare G."/>
            <person name="Fristensky B."/>
            <person name="Sparling R."/>
        </authorList>
    </citation>
    <scope>NUCLEOTIDE SEQUENCE [LARGE SCALE GENOMIC DNA]</scope>
    <source>
        <strain evidence="9 10">DSM 2910</strain>
    </source>
</reference>
<organism evidence="9 10">
    <name type="scientific">Thermoclostridium stercorarium subsp. thermolacticum DSM 2910</name>
    <dbReference type="NCBI Taxonomy" id="1121336"/>
    <lineage>
        <taxon>Bacteria</taxon>
        <taxon>Bacillati</taxon>
        <taxon>Bacillota</taxon>
        <taxon>Clostridia</taxon>
        <taxon>Eubacteriales</taxon>
        <taxon>Oscillospiraceae</taxon>
        <taxon>Thermoclostridium</taxon>
    </lineage>
</organism>
<keyword evidence="3" id="KW-1003">Cell membrane</keyword>
<name>A0A1B1YAG3_THEST</name>
<feature type="transmembrane region" description="Helical" evidence="7">
    <location>
        <begin position="111"/>
        <end position="133"/>
    </location>
</feature>
<dbReference type="OrthoDB" id="9793448at2"/>
<accession>A0A1B1YAG3</accession>
<evidence type="ECO:0000256" key="1">
    <source>
        <dbReference type="ARBA" id="ARBA00004651"/>
    </source>
</evidence>
<evidence type="ECO:0000313" key="10">
    <source>
        <dbReference type="Proteomes" id="UP000092971"/>
    </source>
</evidence>
<protein>
    <submittedName>
        <fullName evidence="9">ABC transporter permease</fullName>
    </submittedName>
</protein>
<dbReference type="CDD" id="cd06261">
    <property type="entry name" value="TM_PBP2"/>
    <property type="match status" value="1"/>
</dbReference>
<keyword evidence="6 7" id="KW-0472">Membrane</keyword>
<dbReference type="PANTHER" id="PTHR43744">
    <property type="entry name" value="ABC TRANSPORTER PERMEASE PROTEIN MG189-RELATED-RELATED"/>
    <property type="match status" value="1"/>
</dbReference>
<evidence type="ECO:0000256" key="6">
    <source>
        <dbReference type="ARBA" id="ARBA00023136"/>
    </source>
</evidence>
<dbReference type="EMBL" id="CP014672">
    <property type="protein sequence ID" value="ANW97763.1"/>
    <property type="molecule type" value="Genomic_DNA"/>
</dbReference>
<gene>
    <name evidence="9" type="ORF">CSTERTH_01305</name>
</gene>
<keyword evidence="2 7" id="KW-0813">Transport</keyword>
<dbReference type="Pfam" id="PF00528">
    <property type="entry name" value="BPD_transp_1"/>
    <property type="match status" value="1"/>
</dbReference>